<accession>A0A4Z1E1U2</accession>
<dbReference type="InterPro" id="IPR036412">
    <property type="entry name" value="HAD-like_sf"/>
</dbReference>
<dbReference type="InterPro" id="IPR006357">
    <property type="entry name" value="HAD-SF_hydro_IIA"/>
</dbReference>
<keyword evidence="2" id="KW-1185">Reference proteome</keyword>
<organism evidence="1 2">
    <name type="scientific">Serinibacter arcticus</name>
    <dbReference type="NCBI Taxonomy" id="1655435"/>
    <lineage>
        <taxon>Bacteria</taxon>
        <taxon>Bacillati</taxon>
        <taxon>Actinomycetota</taxon>
        <taxon>Actinomycetes</taxon>
        <taxon>Micrococcales</taxon>
        <taxon>Beutenbergiaceae</taxon>
        <taxon>Serinibacter</taxon>
    </lineage>
</organism>
<dbReference type="RefSeq" id="WP_135850480.1">
    <property type="nucleotide sequence ID" value="NZ_RHPJ01000003.1"/>
</dbReference>
<comment type="caution">
    <text evidence="1">The sequence shown here is derived from an EMBL/GenBank/DDBJ whole genome shotgun (WGS) entry which is preliminary data.</text>
</comment>
<name>A0A4Z1E1U2_9MICO</name>
<dbReference type="Gene3D" id="3.40.50.1000">
    <property type="entry name" value="HAD superfamily/HAD-like"/>
    <property type="match status" value="2"/>
</dbReference>
<proteinExistence type="predicted"/>
<sequence length="348" mass="35101">MSSYLAASAVPLVQAHDAVLLDLDGVVYRGALAVEHAADSIAAAATAGAQPVYVTNNAGRPPQVVADQLNGLGIPTDPAHVMTSSLAAAKMLAQDLPAGSTVLCVGGPGLAQAMSAQGYRVVTSAEDHPDAVAQGYGPHVGWAELTEAAYAVGQGARYIATNLDASLPTERGMAVGNGSLVAAVVNATGVRPVSAGKPEAGIFHEAAALVGSTTPIVVGDRLDTDLAGARAAGMPGLHVLTGVSQAYDLIGAAAHERPDLLAIDLRGLLEPHPEVTRDDDGSWRSGAGVARVSGTDLHVVRDGIAQSFASLTEISLDELRAACCVAWEAADGGVTLTLQPRPLAVVAA</sequence>
<reference evidence="1 2" key="1">
    <citation type="submission" date="2018-11" db="EMBL/GenBank/DDBJ databases">
        <title>Complete genome sequencing of the Actinobacteria Serinibacter sp. K3-2.</title>
        <authorList>
            <person name="Rakitin A.L."/>
            <person name="Beletsky A.V."/>
            <person name="Mardanov A.V."/>
            <person name="Ravin N.V."/>
            <person name="Gromova A.S."/>
            <person name="Filippova S.N."/>
            <person name="Gal'Chenko V.F."/>
        </authorList>
    </citation>
    <scope>NUCLEOTIDE SEQUENCE [LARGE SCALE GENOMIC DNA]</scope>
    <source>
        <strain evidence="1 2">K3-2</strain>
    </source>
</reference>
<dbReference type="EMBL" id="RHPJ01000003">
    <property type="protein sequence ID" value="TGO04958.1"/>
    <property type="molecule type" value="Genomic_DNA"/>
</dbReference>
<evidence type="ECO:0000313" key="1">
    <source>
        <dbReference type="EMBL" id="TGO04958.1"/>
    </source>
</evidence>
<dbReference type="AlphaFoldDB" id="A0A4Z1E1U2"/>
<dbReference type="SUPFAM" id="SSF56784">
    <property type="entry name" value="HAD-like"/>
    <property type="match status" value="1"/>
</dbReference>
<dbReference type="InterPro" id="IPR023214">
    <property type="entry name" value="HAD_sf"/>
</dbReference>
<dbReference type="GO" id="GO:0016791">
    <property type="term" value="F:phosphatase activity"/>
    <property type="evidence" value="ECO:0007669"/>
    <property type="project" value="TreeGrafter"/>
</dbReference>
<dbReference type="PANTHER" id="PTHR19288:SF95">
    <property type="entry name" value="D-GLYCEROL 3-PHOSPHATE PHOSPHATASE"/>
    <property type="match status" value="1"/>
</dbReference>
<dbReference type="OrthoDB" id="3400930at2"/>
<gene>
    <name evidence="1" type="ORF">SERN_2551</name>
</gene>
<dbReference type="Pfam" id="PF13242">
    <property type="entry name" value="Hydrolase_like"/>
    <property type="match status" value="1"/>
</dbReference>
<dbReference type="PANTHER" id="PTHR19288">
    <property type="entry name" value="4-NITROPHENYLPHOSPHATASE-RELATED"/>
    <property type="match status" value="1"/>
</dbReference>
<dbReference type="GO" id="GO:0005737">
    <property type="term" value="C:cytoplasm"/>
    <property type="evidence" value="ECO:0007669"/>
    <property type="project" value="TreeGrafter"/>
</dbReference>
<evidence type="ECO:0000313" key="2">
    <source>
        <dbReference type="Proteomes" id="UP000297318"/>
    </source>
</evidence>
<dbReference type="Pfam" id="PF13344">
    <property type="entry name" value="Hydrolase_6"/>
    <property type="match status" value="1"/>
</dbReference>
<protein>
    <submittedName>
        <fullName evidence="1">4-nitrophenylphosphatase</fullName>
    </submittedName>
</protein>
<dbReference type="Proteomes" id="UP000297318">
    <property type="component" value="Unassembled WGS sequence"/>
</dbReference>